<evidence type="ECO:0000256" key="3">
    <source>
        <dbReference type="ARBA" id="ARBA00011738"/>
    </source>
</evidence>
<sequence>MIEKVKAYLLGLQADICLQLEAVDGGANFIKDEWKKPDNKGNGLTRVLTGGRVFEQAGVNYSIVYGDNMPTSHANVRFFIAEKEREAPIWWFGGGFDLTSYYGFDEDCVAWHQSTKEACETFDEGAYVKYKTWCDEYFYLQHRDEQRGK</sequence>
<dbReference type="GO" id="GO:0006782">
    <property type="term" value="P:protoporphyrinogen IX biosynthetic process"/>
    <property type="evidence" value="ECO:0007669"/>
    <property type="project" value="TreeGrafter"/>
</dbReference>
<keyword evidence="5 7" id="KW-0560">Oxidoreductase</keyword>
<name>A0A1W1E1Q6_9ZZZZ</name>
<dbReference type="Gene3D" id="3.40.1500.10">
    <property type="entry name" value="Coproporphyrinogen III oxidase, aerobic"/>
    <property type="match status" value="2"/>
</dbReference>
<dbReference type="PANTHER" id="PTHR10755:SF0">
    <property type="entry name" value="OXYGEN-DEPENDENT COPROPORPHYRINOGEN-III OXIDASE, MITOCHONDRIAL"/>
    <property type="match status" value="1"/>
</dbReference>
<reference evidence="7" key="1">
    <citation type="submission" date="2016-10" db="EMBL/GenBank/DDBJ databases">
        <authorList>
            <person name="de Groot N.N."/>
        </authorList>
    </citation>
    <scope>NUCLEOTIDE SEQUENCE</scope>
</reference>
<protein>
    <recommendedName>
        <fullName evidence="4">coproporphyrinogen oxidase</fullName>
        <ecNumber evidence="4">1.3.3.3</ecNumber>
    </recommendedName>
</protein>
<keyword evidence="6" id="KW-0627">Porphyrin biosynthesis</keyword>
<evidence type="ECO:0000313" key="7">
    <source>
        <dbReference type="EMBL" id="SFV87914.1"/>
    </source>
</evidence>
<dbReference type="GO" id="GO:0004109">
    <property type="term" value="F:coproporphyrinogen oxidase activity"/>
    <property type="evidence" value="ECO:0007669"/>
    <property type="project" value="UniProtKB-EC"/>
</dbReference>
<dbReference type="InterPro" id="IPR036406">
    <property type="entry name" value="Coprogen_oxidase_aer_sf"/>
</dbReference>
<evidence type="ECO:0000256" key="2">
    <source>
        <dbReference type="ARBA" id="ARBA00010644"/>
    </source>
</evidence>
<evidence type="ECO:0000256" key="4">
    <source>
        <dbReference type="ARBA" id="ARBA00012869"/>
    </source>
</evidence>
<comment type="pathway">
    <text evidence="1">Porphyrin-containing compound metabolism; protoporphyrin-IX biosynthesis; protoporphyrinogen-IX from coproporphyrinogen-III (O2 route): step 1/1.</text>
</comment>
<dbReference type="EMBL" id="FPHZ01000104">
    <property type="protein sequence ID" value="SFV87914.1"/>
    <property type="molecule type" value="Genomic_DNA"/>
</dbReference>
<evidence type="ECO:0000256" key="6">
    <source>
        <dbReference type="ARBA" id="ARBA00023244"/>
    </source>
</evidence>
<accession>A0A1W1E1Q6</accession>
<dbReference type="PANTHER" id="PTHR10755">
    <property type="entry name" value="COPROPORPHYRINOGEN III OXIDASE, MITOCHONDRIAL"/>
    <property type="match status" value="1"/>
</dbReference>
<comment type="subunit">
    <text evidence="3">Homodimer.</text>
</comment>
<dbReference type="GO" id="GO:0005737">
    <property type="term" value="C:cytoplasm"/>
    <property type="evidence" value="ECO:0007669"/>
    <property type="project" value="TreeGrafter"/>
</dbReference>
<dbReference type="EC" id="1.3.3.3" evidence="4"/>
<evidence type="ECO:0000256" key="5">
    <source>
        <dbReference type="ARBA" id="ARBA00023002"/>
    </source>
</evidence>
<gene>
    <name evidence="7" type="ORF">MNB_SUP05-SYMBIONT-5-971</name>
</gene>
<comment type="similarity">
    <text evidence="2">Belongs to the aerobic coproporphyrinogen-III oxidase family.</text>
</comment>
<dbReference type="PRINTS" id="PR00073">
    <property type="entry name" value="COPRGNOXDASE"/>
</dbReference>
<proteinExistence type="inferred from homology"/>
<dbReference type="AlphaFoldDB" id="A0A1W1E1Q6"/>
<organism evidence="7">
    <name type="scientific">hydrothermal vent metagenome</name>
    <dbReference type="NCBI Taxonomy" id="652676"/>
    <lineage>
        <taxon>unclassified sequences</taxon>
        <taxon>metagenomes</taxon>
        <taxon>ecological metagenomes</taxon>
    </lineage>
</organism>
<dbReference type="Pfam" id="PF01218">
    <property type="entry name" value="Coprogen_oxidas"/>
    <property type="match status" value="1"/>
</dbReference>
<dbReference type="InterPro" id="IPR001260">
    <property type="entry name" value="Coprogen_oxidase_aer"/>
</dbReference>
<evidence type="ECO:0000256" key="1">
    <source>
        <dbReference type="ARBA" id="ARBA00005168"/>
    </source>
</evidence>
<dbReference type="SUPFAM" id="SSF102886">
    <property type="entry name" value="Coproporphyrinogen III oxidase"/>
    <property type="match status" value="1"/>
</dbReference>